<evidence type="ECO:0008006" key="5">
    <source>
        <dbReference type="Google" id="ProtNLM"/>
    </source>
</evidence>
<evidence type="ECO:0000256" key="1">
    <source>
        <dbReference type="SAM" id="MobiDB-lite"/>
    </source>
</evidence>
<feature type="signal peptide" evidence="2">
    <location>
        <begin position="1"/>
        <end position="20"/>
    </location>
</feature>
<evidence type="ECO:0000313" key="4">
    <source>
        <dbReference type="Proteomes" id="UP000594261"/>
    </source>
</evidence>
<reference evidence="3" key="2">
    <citation type="submission" date="2021-01" db="UniProtKB">
        <authorList>
            <consortium name="EnsemblPlants"/>
        </authorList>
    </citation>
    <scope>IDENTIFICATION</scope>
</reference>
<accession>A0A7N2LSU1</accession>
<keyword evidence="2" id="KW-0732">Signal</keyword>
<sequence length="205" mass="22114">MLIVATVTVALFIIMSMADAYEARRILHGHAPPSTFNPKAMEYSQSRRYLPHVLVPPSAPIPDTLIPSSSWRQGKSPPYPFAGDHNSVSSSLGGTQYPPHVPVPPSAPNPGTHIPSSSWRQRKSPPHPSAEDHNNVSSSLGGTQYPPHVPVPPSLPNPGTHIPSSSWRQRKNPPHPYMLHGDYYQGTHIPAASTASTTTPMLGTP</sequence>
<dbReference type="EnsemblPlants" id="QL05p062296:mrna">
    <property type="protein sequence ID" value="QL05p062296:mrna:CDS:2"/>
    <property type="gene ID" value="QL05p062296"/>
</dbReference>
<reference evidence="3 4" key="1">
    <citation type="journal article" date="2016" name="G3 (Bethesda)">
        <title>First Draft Assembly and Annotation of the Genome of a California Endemic Oak Quercus lobata Nee (Fagaceae).</title>
        <authorList>
            <person name="Sork V.L."/>
            <person name="Fitz-Gibbon S.T."/>
            <person name="Puiu D."/>
            <person name="Crepeau M."/>
            <person name="Gugger P.F."/>
            <person name="Sherman R."/>
            <person name="Stevens K."/>
            <person name="Langley C.H."/>
            <person name="Pellegrini M."/>
            <person name="Salzberg S.L."/>
        </authorList>
    </citation>
    <scope>NUCLEOTIDE SEQUENCE [LARGE SCALE GENOMIC DNA]</scope>
    <source>
        <strain evidence="3 4">cv. SW786</strain>
    </source>
</reference>
<feature type="compositionally biased region" description="Pro residues" evidence="1">
    <location>
        <begin position="147"/>
        <end position="156"/>
    </location>
</feature>
<feature type="region of interest" description="Disordered" evidence="1">
    <location>
        <begin position="65"/>
        <end position="181"/>
    </location>
</feature>
<evidence type="ECO:0000256" key="2">
    <source>
        <dbReference type="SAM" id="SignalP"/>
    </source>
</evidence>
<dbReference type="AlphaFoldDB" id="A0A7N2LSU1"/>
<feature type="compositionally biased region" description="Pro residues" evidence="1">
    <location>
        <begin position="99"/>
        <end position="108"/>
    </location>
</feature>
<dbReference type="Proteomes" id="UP000594261">
    <property type="component" value="Chromosome 5"/>
</dbReference>
<name>A0A7N2LSU1_QUELO</name>
<evidence type="ECO:0000313" key="3">
    <source>
        <dbReference type="EnsemblPlants" id="QL05p062296:mrna:CDS:2"/>
    </source>
</evidence>
<protein>
    <recommendedName>
        <fullName evidence="5">Extensin</fullName>
    </recommendedName>
</protein>
<proteinExistence type="predicted"/>
<keyword evidence="4" id="KW-1185">Reference proteome</keyword>
<dbReference type="Gramene" id="QL05p062296:mrna">
    <property type="protein sequence ID" value="QL05p062296:mrna:CDS:2"/>
    <property type="gene ID" value="QL05p062296"/>
</dbReference>
<dbReference type="EMBL" id="LRBV02000005">
    <property type="status" value="NOT_ANNOTATED_CDS"/>
    <property type="molecule type" value="Genomic_DNA"/>
</dbReference>
<feature type="chain" id="PRO_5029675544" description="Extensin" evidence="2">
    <location>
        <begin position="21"/>
        <end position="205"/>
    </location>
</feature>
<organism evidence="3 4">
    <name type="scientific">Quercus lobata</name>
    <name type="common">Valley oak</name>
    <dbReference type="NCBI Taxonomy" id="97700"/>
    <lineage>
        <taxon>Eukaryota</taxon>
        <taxon>Viridiplantae</taxon>
        <taxon>Streptophyta</taxon>
        <taxon>Embryophyta</taxon>
        <taxon>Tracheophyta</taxon>
        <taxon>Spermatophyta</taxon>
        <taxon>Magnoliopsida</taxon>
        <taxon>eudicotyledons</taxon>
        <taxon>Gunneridae</taxon>
        <taxon>Pentapetalae</taxon>
        <taxon>rosids</taxon>
        <taxon>fabids</taxon>
        <taxon>Fagales</taxon>
        <taxon>Fagaceae</taxon>
        <taxon>Quercus</taxon>
    </lineage>
</organism>
<dbReference type="InParanoid" id="A0A7N2LSU1"/>